<sequence>MITPTAPPALHAHRLHQAYGAATALDGVTLTVHHGESVAVMGASGCGKTTLLHCLAGIVVPDRGGVTLDVPGGPVTLSAASEDQRAVLRRSHLGFVFQQGLLLPELTALENVAVAAMLAGTSRREAERSSTELLGRLGLHGLGDRRIGQLSGGQAQRVAIARSQVNRPSVTFADEPTGALDSRTSEEVMSLLLAATSGAGTTLVVVTHDETVAARCARVVRMRDGRVVEDSAAAGRTPAGTAGALR</sequence>
<dbReference type="Proteomes" id="UP000436989">
    <property type="component" value="Unassembled WGS sequence"/>
</dbReference>
<dbReference type="SMART" id="SM00382">
    <property type="entry name" value="AAA"/>
    <property type="match status" value="1"/>
</dbReference>
<feature type="domain" description="ABC transporter" evidence="4">
    <location>
        <begin position="10"/>
        <end position="246"/>
    </location>
</feature>
<organism evidence="5 6">
    <name type="scientific">Kocuria sediminis</name>
    <dbReference type="NCBI Taxonomy" id="1038857"/>
    <lineage>
        <taxon>Bacteria</taxon>
        <taxon>Bacillati</taxon>
        <taxon>Actinomycetota</taxon>
        <taxon>Actinomycetes</taxon>
        <taxon>Micrococcales</taxon>
        <taxon>Micrococcaceae</taxon>
        <taxon>Kocuria</taxon>
    </lineage>
</organism>
<dbReference type="SUPFAM" id="SSF52540">
    <property type="entry name" value="P-loop containing nucleoside triphosphate hydrolases"/>
    <property type="match status" value="1"/>
</dbReference>
<dbReference type="GO" id="GO:0016887">
    <property type="term" value="F:ATP hydrolysis activity"/>
    <property type="evidence" value="ECO:0007669"/>
    <property type="project" value="InterPro"/>
</dbReference>
<dbReference type="InterPro" id="IPR017911">
    <property type="entry name" value="MacB-like_ATP-bd"/>
</dbReference>
<dbReference type="RefSeq" id="WP_156267196.1">
    <property type="nucleotide sequence ID" value="NZ_WOGU01000002.1"/>
</dbReference>
<evidence type="ECO:0000313" key="6">
    <source>
        <dbReference type="Proteomes" id="UP000436989"/>
    </source>
</evidence>
<dbReference type="Gene3D" id="3.40.50.300">
    <property type="entry name" value="P-loop containing nucleotide triphosphate hydrolases"/>
    <property type="match status" value="1"/>
</dbReference>
<keyword evidence="1" id="KW-0813">Transport</keyword>
<dbReference type="PANTHER" id="PTHR24220:SF685">
    <property type="entry name" value="ABC TRANSPORTER RELATED"/>
    <property type="match status" value="1"/>
</dbReference>
<dbReference type="PROSITE" id="PS50893">
    <property type="entry name" value="ABC_TRANSPORTER_2"/>
    <property type="match status" value="1"/>
</dbReference>
<dbReference type="AlphaFoldDB" id="A0A6N8GJ10"/>
<dbReference type="PANTHER" id="PTHR24220">
    <property type="entry name" value="IMPORT ATP-BINDING PROTEIN"/>
    <property type="match status" value="1"/>
</dbReference>
<reference evidence="5 6" key="1">
    <citation type="submission" date="2019-12" db="EMBL/GenBank/DDBJ databases">
        <authorList>
            <person name="Shi Y."/>
        </authorList>
    </citation>
    <scope>NUCLEOTIDE SEQUENCE [LARGE SCALE GENOMIC DNA]</scope>
    <source>
        <strain evidence="5 6">JCM 17929</strain>
    </source>
</reference>
<dbReference type="GO" id="GO:0005524">
    <property type="term" value="F:ATP binding"/>
    <property type="evidence" value="ECO:0007669"/>
    <property type="project" value="UniProtKB-KW"/>
</dbReference>
<evidence type="ECO:0000256" key="3">
    <source>
        <dbReference type="ARBA" id="ARBA00022840"/>
    </source>
</evidence>
<accession>A0A6N8GJ10</accession>
<dbReference type="InterPro" id="IPR015854">
    <property type="entry name" value="ABC_transpr_LolD-like"/>
</dbReference>
<proteinExistence type="predicted"/>
<dbReference type="GO" id="GO:0005886">
    <property type="term" value="C:plasma membrane"/>
    <property type="evidence" value="ECO:0007669"/>
    <property type="project" value="TreeGrafter"/>
</dbReference>
<dbReference type="CDD" id="cd03255">
    <property type="entry name" value="ABC_MJ0796_LolCDE_FtsE"/>
    <property type="match status" value="1"/>
</dbReference>
<evidence type="ECO:0000259" key="4">
    <source>
        <dbReference type="PROSITE" id="PS50893"/>
    </source>
</evidence>
<evidence type="ECO:0000256" key="2">
    <source>
        <dbReference type="ARBA" id="ARBA00022741"/>
    </source>
</evidence>
<dbReference type="InterPro" id="IPR027417">
    <property type="entry name" value="P-loop_NTPase"/>
</dbReference>
<name>A0A6N8GJ10_9MICC</name>
<dbReference type="InterPro" id="IPR003593">
    <property type="entry name" value="AAA+_ATPase"/>
</dbReference>
<gene>
    <name evidence="5" type="ORF">GMA12_03540</name>
</gene>
<evidence type="ECO:0000256" key="1">
    <source>
        <dbReference type="ARBA" id="ARBA00022448"/>
    </source>
</evidence>
<dbReference type="InterPro" id="IPR003439">
    <property type="entry name" value="ABC_transporter-like_ATP-bd"/>
</dbReference>
<protein>
    <submittedName>
        <fullName evidence="5">ATP-binding cassette domain-containing protein</fullName>
    </submittedName>
</protein>
<comment type="caution">
    <text evidence="5">The sequence shown here is derived from an EMBL/GenBank/DDBJ whole genome shotgun (WGS) entry which is preliminary data.</text>
</comment>
<keyword evidence="3 5" id="KW-0067">ATP-binding</keyword>
<dbReference type="EMBL" id="WOGU01000002">
    <property type="protein sequence ID" value="MUN62222.1"/>
    <property type="molecule type" value="Genomic_DNA"/>
</dbReference>
<dbReference type="GO" id="GO:0022857">
    <property type="term" value="F:transmembrane transporter activity"/>
    <property type="evidence" value="ECO:0007669"/>
    <property type="project" value="TreeGrafter"/>
</dbReference>
<evidence type="ECO:0000313" key="5">
    <source>
        <dbReference type="EMBL" id="MUN62222.1"/>
    </source>
</evidence>
<keyword evidence="2" id="KW-0547">Nucleotide-binding</keyword>
<keyword evidence="6" id="KW-1185">Reference proteome</keyword>
<dbReference type="Pfam" id="PF00005">
    <property type="entry name" value="ABC_tran"/>
    <property type="match status" value="1"/>
</dbReference>